<accession>A0A026VVH5</accession>
<feature type="transmembrane region" description="Helical" evidence="2">
    <location>
        <begin position="12"/>
        <end position="39"/>
    </location>
</feature>
<dbReference type="Proteomes" id="UP000053097">
    <property type="component" value="Unassembled WGS sequence"/>
</dbReference>
<proteinExistence type="predicted"/>
<evidence type="ECO:0000313" key="3">
    <source>
        <dbReference type="EMBL" id="EZA47793.1"/>
    </source>
</evidence>
<reference evidence="3 4" key="1">
    <citation type="journal article" date="2014" name="Curr. Biol.">
        <title>The genome of the clonal raider ant Cerapachys biroi.</title>
        <authorList>
            <person name="Oxley P.R."/>
            <person name="Ji L."/>
            <person name="Fetter-Pruneda I."/>
            <person name="McKenzie S.K."/>
            <person name="Li C."/>
            <person name="Hu H."/>
            <person name="Zhang G."/>
            <person name="Kronauer D.J."/>
        </authorList>
    </citation>
    <scope>NUCLEOTIDE SEQUENCE [LARGE SCALE GENOMIC DNA]</scope>
</reference>
<evidence type="ECO:0000256" key="1">
    <source>
        <dbReference type="SAM" id="MobiDB-lite"/>
    </source>
</evidence>
<name>A0A026VVH5_OOCBI</name>
<keyword evidence="4" id="KW-1185">Reference proteome</keyword>
<feature type="region of interest" description="Disordered" evidence="1">
    <location>
        <begin position="51"/>
        <end position="109"/>
    </location>
</feature>
<dbReference type="OMA" id="CPGNGAL"/>
<evidence type="ECO:0000313" key="4">
    <source>
        <dbReference type="Proteomes" id="UP000053097"/>
    </source>
</evidence>
<dbReference type="EMBL" id="KK107785">
    <property type="protein sequence ID" value="EZA47793.1"/>
    <property type="molecule type" value="Genomic_DNA"/>
</dbReference>
<protein>
    <submittedName>
        <fullName evidence="3">Uncharacterized protein</fullName>
    </submittedName>
</protein>
<feature type="compositionally biased region" description="Basic and acidic residues" evidence="1">
    <location>
        <begin position="79"/>
        <end position="88"/>
    </location>
</feature>
<sequence length="109" mass="12017">MHRCLERGLERIIRFVFCPGNGALLSLIVYSGLIGALIARTIVHDTMMQLHDEKDDQRQPARQHPANRLRYPSGIASVNDERGGERHLANMPSHPLGISVTGSLPPPSS</sequence>
<gene>
    <name evidence="3" type="ORF">X777_15226</name>
</gene>
<evidence type="ECO:0000256" key="2">
    <source>
        <dbReference type="SAM" id="Phobius"/>
    </source>
</evidence>
<keyword evidence="2" id="KW-0472">Membrane</keyword>
<keyword evidence="2" id="KW-1133">Transmembrane helix</keyword>
<keyword evidence="2" id="KW-0812">Transmembrane</keyword>
<organism evidence="3 4">
    <name type="scientific">Ooceraea biroi</name>
    <name type="common">Clonal raider ant</name>
    <name type="synonym">Cerapachys biroi</name>
    <dbReference type="NCBI Taxonomy" id="2015173"/>
    <lineage>
        <taxon>Eukaryota</taxon>
        <taxon>Metazoa</taxon>
        <taxon>Ecdysozoa</taxon>
        <taxon>Arthropoda</taxon>
        <taxon>Hexapoda</taxon>
        <taxon>Insecta</taxon>
        <taxon>Pterygota</taxon>
        <taxon>Neoptera</taxon>
        <taxon>Endopterygota</taxon>
        <taxon>Hymenoptera</taxon>
        <taxon>Apocrita</taxon>
        <taxon>Aculeata</taxon>
        <taxon>Formicoidea</taxon>
        <taxon>Formicidae</taxon>
        <taxon>Dorylinae</taxon>
        <taxon>Ooceraea</taxon>
    </lineage>
</organism>
<dbReference type="AlphaFoldDB" id="A0A026VVH5"/>